<protein>
    <submittedName>
        <fullName evidence="1">Uncharacterized protein</fullName>
    </submittedName>
</protein>
<accession>F2JGF8</accession>
<keyword evidence="2" id="KW-1185">Reference proteome</keyword>
<dbReference type="HOGENOM" id="CLU_153730_0_0_9"/>
<reference evidence="1 2" key="1">
    <citation type="journal article" date="2011" name="J. Bacteriol.">
        <title>Complete genome sequence of the cellulose-degrading bacterium Cellulosilyticum lentocellum.</title>
        <authorList>
            <consortium name="US DOE Joint Genome Institute"/>
            <person name="Miller D.A."/>
            <person name="Suen G."/>
            <person name="Bruce D."/>
            <person name="Copeland A."/>
            <person name="Cheng J.F."/>
            <person name="Detter C."/>
            <person name="Goodwin L.A."/>
            <person name="Han C.S."/>
            <person name="Hauser L.J."/>
            <person name="Land M.L."/>
            <person name="Lapidus A."/>
            <person name="Lucas S."/>
            <person name="Meincke L."/>
            <person name="Pitluck S."/>
            <person name="Tapia R."/>
            <person name="Teshima H."/>
            <person name="Woyke T."/>
            <person name="Fox B.G."/>
            <person name="Angert E.R."/>
            <person name="Currie C.R."/>
        </authorList>
    </citation>
    <scope>NUCLEOTIDE SEQUENCE [LARGE SCALE GENOMIC DNA]</scope>
    <source>
        <strain evidence="2">ATCC 49066 / DSM 5427 / NCIMB 11756 / RHM5</strain>
    </source>
</reference>
<proteinExistence type="predicted"/>
<gene>
    <name evidence="1" type="ordered locus">Clole_1184</name>
</gene>
<sequence>MTKQEKLKLFTKWYLKFPHTEESYKKNISDQRMLDFKFDDVMNLKYEVEVQEAVKNTVKANHLYDLVEIYSSMKQKALDGDVQSAKFIMDFCKSDLFKENESEISKLLANLKGE</sequence>
<dbReference type="AlphaFoldDB" id="F2JGF8"/>
<dbReference type="EMBL" id="CP002582">
    <property type="protein sequence ID" value="ADZ82913.1"/>
    <property type="molecule type" value="Genomic_DNA"/>
</dbReference>
<evidence type="ECO:0000313" key="1">
    <source>
        <dbReference type="EMBL" id="ADZ82913.1"/>
    </source>
</evidence>
<organism evidence="1 2">
    <name type="scientific">Cellulosilyticum lentocellum (strain ATCC 49066 / DSM 5427 / NCIMB 11756 / RHM5)</name>
    <name type="common">Clostridium lentocellum</name>
    <dbReference type="NCBI Taxonomy" id="642492"/>
    <lineage>
        <taxon>Bacteria</taxon>
        <taxon>Bacillati</taxon>
        <taxon>Bacillota</taxon>
        <taxon>Clostridia</taxon>
        <taxon>Lachnospirales</taxon>
        <taxon>Cellulosilyticaceae</taxon>
        <taxon>Cellulosilyticum</taxon>
    </lineage>
</organism>
<dbReference type="STRING" id="642492.Clole_1184"/>
<dbReference type="eggNOG" id="ENOG502ZSSG">
    <property type="taxonomic scope" value="Bacteria"/>
</dbReference>
<dbReference type="Proteomes" id="UP000008467">
    <property type="component" value="Chromosome"/>
</dbReference>
<dbReference type="KEGG" id="cle:Clole_1184"/>
<evidence type="ECO:0000313" key="2">
    <source>
        <dbReference type="Proteomes" id="UP000008467"/>
    </source>
</evidence>
<name>F2JGF8_CELLD</name>
<dbReference type="RefSeq" id="WP_013656212.1">
    <property type="nucleotide sequence ID" value="NC_015275.1"/>
</dbReference>